<dbReference type="CDD" id="cd04301">
    <property type="entry name" value="NAT_SF"/>
    <property type="match status" value="1"/>
</dbReference>
<dbReference type="InterPro" id="IPR016181">
    <property type="entry name" value="Acyl_CoA_acyltransferase"/>
</dbReference>
<gene>
    <name evidence="4" type="ORF">EV384_5383</name>
</gene>
<organism evidence="4 5">
    <name type="scientific">Micromonospora kangleipakensis</name>
    <dbReference type="NCBI Taxonomy" id="1077942"/>
    <lineage>
        <taxon>Bacteria</taxon>
        <taxon>Bacillati</taxon>
        <taxon>Actinomycetota</taxon>
        <taxon>Actinomycetes</taxon>
        <taxon>Micromonosporales</taxon>
        <taxon>Micromonosporaceae</taxon>
        <taxon>Micromonospora</taxon>
    </lineage>
</organism>
<dbReference type="InterPro" id="IPR000182">
    <property type="entry name" value="GNAT_dom"/>
</dbReference>
<dbReference type="Pfam" id="PF00583">
    <property type="entry name" value="Acetyltransf_1"/>
    <property type="match status" value="1"/>
</dbReference>
<evidence type="ECO:0000313" key="4">
    <source>
        <dbReference type="EMBL" id="RZU76708.1"/>
    </source>
</evidence>
<name>A0A4Q8BG28_9ACTN</name>
<reference evidence="4 5" key="1">
    <citation type="submission" date="2019-02" db="EMBL/GenBank/DDBJ databases">
        <title>Sequencing the genomes of 1000 actinobacteria strains.</title>
        <authorList>
            <person name="Klenk H.-P."/>
        </authorList>
    </citation>
    <scope>NUCLEOTIDE SEQUENCE [LARGE SCALE GENOMIC DNA]</scope>
    <source>
        <strain evidence="4 5">DSM 45612</strain>
    </source>
</reference>
<keyword evidence="5" id="KW-1185">Reference proteome</keyword>
<dbReference type="PANTHER" id="PTHR43877">
    <property type="entry name" value="AMINOALKYLPHOSPHONATE N-ACETYLTRANSFERASE-RELATED-RELATED"/>
    <property type="match status" value="1"/>
</dbReference>
<dbReference type="GO" id="GO:0016747">
    <property type="term" value="F:acyltransferase activity, transferring groups other than amino-acyl groups"/>
    <property type="evidence" value="ECO:0007669"/>
    <property type="project" value="InterPro"/>
</dbReference>
<dbReference type="SUPFAM" id="SSF55729">
    <property type="entry name" value="Acyl-CoA N-acyltransferases (Nat)"/>
    <property type="match status" value="1"/>
</dbReference>
<dbReference type="RefSeq" id="WP_130337544.1">
    <property type="nucleotide sequence ID" value="NZ_SHLD01000001.1"/>
</dbReference>
<keyword evidence="1 4" id="KW-0808">Transferase</keyword>
<evidence type="ECO:0000256" key="1">
    <source>
        <dbReference type="ARBA" id="ARBA00022679"/>
    </source>
</evidence>
<dbReference type="PANTHER" id="PTHR43877:SF1">
    <property type="entry name" value="ACETYLTRANSFERASE"/>
    <property type="match status" value="1"/>
</dbReference>
<feature type="domain" description="N-acetyltransferase" evidence="3">
    <location>
        <begin position="104"/>
        <end position="238"/>
    </location>
</feature>
<dbReference type="Proteomes" id="UP000294114">
    <property type="component" value="Unassembled WGS sequence"/>
</dbReference>
<dbReference type="EMBL" id="SHLD01000001">
    <property type="protein sequence ID" value="RZU76708.1"/>
    <property type="molecule type" value="Genomic_DNA"/>
</dbReference>
<evidence type="ECO:0000256" key="2">
    <source>
        <dbReference type="ARBA" id="ARBA00023315"/>
    </source>
</evidence>
<proteinExistence type="predicted"/>
<accession>A0A4Q8BG28</accession>
<dbReference type="OrthoDB" id="9803233at2"/>
<dbReference type="PROSITE" id="PS51186">
    <property type="entry name" value="GNAT"/>
    <property type="match status" value="1"/>
</dbReference>
<sequence>MGDAAVRISTAHADTADLTPASGDWAVVSGVPCQHIALPYPWATTGRVLALPGPPTADQVTQVAAWLRARSPRWTLMVRAEDEHQVAGFQRWDLIPVLALQGPPRSRPRSVADIGPARDRDEFLVPYGAALAPLVTDAHLASERMHHLVARVGGKPVGCARVRLMADTAYLGAITVLPAWQRKGLGTALTIAAGELAARYSDLVWLHCTPGSRALYERLGYRHVDDHALLVPVPGAKG</sequence>
<evidence type="ECO:0000259" key="3">
    <source>
        <dbReference type="PROSITE" id="PS51186"/>
    </source>
</evidence>
<evidence type="ECO:0000313" key="5">
    <source>
        <dbReference type="Proteomes" id="UP000294114"/>
    </source>
</evidence>
<dbReference type="AlphaFoldDB" id="A0A4Q8BG28"/>
<dbReference type="InterPro" id="IPR050832">
    <property type="entry name" value="Bact_Acetyltransf"/>
</dbReference>
<keyword evidence="2" id="KW-0012">Acyltransferase</keyword>
<protein>
    <submittedName>
        <fullName evidence="4">Acetyltransferase (GNAT) family protein</fullName>
    </submittedName>
</protein>
<dbReference type="Gene3D" id="3.40.630.30">
    <property type="match status" value="1"/>
</dbReference>
<comment type="caution">
    <text evidence="4">The sequence shown here is derived from an EMBL/GenBank/DDBJ whole genome shotgun (WGS) entry which is preliminary data.</text>
</comment>